<sequence>MGVRGMLFFFYGTLMDRELRQHVLGARAQGLRVTPGVLIHHRRFAARYGDYPVLVPELNGRVSGVFVEGMDAHALTWIAHFEGPWYLPQRVTAFDERRQRLRPWAFRPTHRDAATREPWNFRRWQRTGKPEVREMLNTWLMHRSDGLPIALDTPWLARRRLQDVIHQGVDQPRPNVHLDRRAIADAGLDEGDDRMTTAAA</sequence>
<dbReference type="Proteomes" id="UP000778970">
    <property type="component" value="Unassembled WGS sequence"/>
</dbReference>
<protein>
    <recommendedName>
        <fullName evidence="2">Putative gamma-glutamylcyclotransferase</fullName>
    </recommendedName>
</protein>
<keyword evidence="5" id="KW-1185">Reference proteome</keyword>
<gene>
    <name evidence="4" type="ORF">CKO21_01070</name>
</gene>
<evidence type="ECO:0000313" key="5">
    <source>
        <dbReference type="Proteomes" id="UP000778970"/>
    </source>
</evidence>
<name>A0A934QEM9_9PROT</name>
<accession>A0A934QEM9</accession>
<dbReference type="Gene3D" id="3.10.490.10">
    <property type="entry name" value="Gamma-glutamyl cyclotransferase-like"/>
    <property type="match status" value="1"/>
</dbReference>
<dbReference type="InterPro" id="IPR009288">
    <property type="entry name" value="AIG2-like_dom"/>
</dbReference>
<organism evidence="4 5">
    <name type="scientific">Rhodovibrio salinarum</name>
    <dbReference type="NCBI Taxonomy" id="1087"/>
    <lineage>
        <taxon>Bacteria</taxon>
        <taxon>Pseudomonadati</taxon>
        <taxon>Pseudomonadota</taxon>
        <taxon>Alphaproteobacteria</taxon>
        <taxon>Rhodospirillales</taxon>
        <taxon>Rhodovibrionaceae</taxon>
        <taxon>Rhodovibrio</taxon>
    </lineage>
</organism>
<evidence type="ECO:0000256" key="1">
    <source>
        <dbReference type="ARBA" id="ARBA00022679"/>
    </source>
</evidence>
<dbReference type="EMBL" id="NRRE01000007">
    <property type="protein sequence ID" value="MBK1695836.1"/>
    <property type="molecule type" value="Genomic_DNA"/>
</dbReference>
<dbReference type="Pfam" id="PF06094">
    <property type="entry name" value="GGACT"/>
    <property type="match status" value="1"/>
</dbReference>
<dbReference type="InterPro" id="IPR013024">
    <property type="entry name" value="GGCT-like"/>
</dbReference>
<dbReference type="SUPFAM" id="SSF110857">
    <property type="entry name" value="Gamma-glutamyl cyclotransferase-like"/>
    <property type="match status" value="1"/>
</dbReference>
<keyword evidence="1" id="KW-0808">Transferase</keyword>
<dbReference type="InterPro" id="IPR036568">
    <property type="entry name" value="GGCT-like_sf"/>
</dbReference>
<dbReference type="InterPro" id="IPR045038">
    <property type="entry name" value="AIG2-like"/>
</dbReference>
<dbReference type="GO" id="GO:0016740">
    <property type="term" value="F:transferase activity"/>
    <property type="evidence" value="ECO:0007669"/>
    <property type="project" value="UniProtKB-KW"/>
</dbReference>
<proteinExistence type="predicted"/>
<dbReference type="AlphaFoldDB" id="A0A934QEM9"/>
<reference evidence="4" key="1">
    <citation type="submission" date="2017-08" db="EMBL/GenBank/DDBJ databases">
        <authorList>
            <person name="Imhoff J.F."/>
            <person name="Rahn T."/>
            <person name="Kuenzel S."/>
            <person name="Neulinger S.C."/>
        </authorList>
    </citation>
    <scope>NUCLEOTIDE SEQUENCE</scope>
    <source>
        <strain evidence="4">DSM 9154</strain>
    </source>
</reference>
<evidence type="ECO:0000256" key="2">
    <source>
        <dbReference type="ARBA" id="ARBA00030602"/>
    </source>
</evidence>
<evidence type="ECO:0000313" key="4">
    <source>
        <dbReference type="EMBL" id="MBK1695836.1"/>
    </source>
</evidence>
<reference evidence="4" key="2">
    <citation type="journal article" date="2020" name="Microorganisms">
        <title>Osmotic Adaptation and Compatible Solute Biosynthesis of Phototrophic Bacteria as Revealed from Genome Analyses.</title>
        <authorList>
            <person name="Imhoff J.F."/>
            <person name="Rahn T."/>
            <person name="Kunzel S."/>
            <person name="Keller A."/>
            <person name="Neulinger S.C."/>
        </authorList>
    </citation>
    <scope>NUCLEOTIDE SEQUENCE</scope>
    <source>
        <strain evidence="4">DSM 9154</strain>
    </source>
</reference>
<dbReference type="PANTHER" id="PTHR31544">
    <property type="entry name" value="AIG2-LIKE PROTEIN D"/>
    <property type="match status" value="1"/>
</dbReference>
<comment type="caution">
    <text evidence="4">The sequence shown here is derived from an EMBL/GenBank/DDBJ whole genome shotgun (WGS) entry which is preliminary data.</text>
</comment>
<dbReference type="PANTHER" id="PTHR31544:SF2">
    <property type="entry name" value="AIG2-LIKE PROTEIN D"/>
    <property type="match status" value="1"/>
</dbReference>
<feature type="domain" description="Gamma-glutamylcyclotransferase AIG2-like" evidence="3">
    <location>
        <begin position="8"/>
        <end position="115"/>
    </location>
</feature>
<evidence type="ECO:0000259" key="3">
    <source>
        <dbReference type="Pfam" id="PF06094"/>
    </source>
</evidence>
<dbReference type="CDD" id="cd06661">
    <property type="entry name" value="GGCT_like"/>
    <property type="match status" value="1"/>
</dbReference>